<gene>
    <name evidence="2" type="ORF">CFter6_1622</name>
</gene>
<evidence type="ECO:0000256" key="1">
    <source>
        <dbReference type="SAM" id="SignalP"/>
    </source>
</evidence>
<dbReference type="EMBL" id="CP013232">
    <property type="protein sequence ID" value="AMO94325.1"/>
    <property type="molecule type" value="Genomic_DNA"/>
</dbReference>
<dbReference type="OrthoDB" id="6046808at2"/>
<evidence type="ECO:0008006" key="4">
    <source>
        <dbReference type="Google" id="ProtNLM"/>
    </source>
</evidence>
<dbReference type="RefSeq" id="WP_061539405.1">
    <property type="nucleotide sequence ID" value="NZ_CP013232.1"/>
</dbReference>
<evidence type="ECO:0000313" key="2">
    <source>
        <dbReference type="EMBL" id="AMO94325.1"/>
    </source>
</evidence>
<proteinExistence type="predicted"/>
<organism evidence="2">
    <name type="scientific">Collimonas fungivorans</name>
    <dbReference type="NCBI Taxonomy" id="158899"/>
    <lineage>
        <taxon>Bacteria</taxon>
        <taxon>Pseudomonadati</taxon>
        <taxon>Pseudomonadota</taxon>
        <taxon>Betaproteobacteria</taxon>
        <taxon>Burkholderiales</taxon>
        <taxon>Oxalobacteraceae</taxon>
        <taxon>Collimonas</taxon>
    </lineage>
</organism>
<feature type="chain" id="PRO_5007276764" description="Type 1 fimbrial protein" evidence="1">
    <location>
        <begin position="24"/>
        <end position="129"/>
    </location>
</feature>
<protein>
    <recommendedName>
        <fullName evidence="4">Type 1 fimbrial protein</fullName>
    </recommendedName>
</protein>
<dbReference type="PATRIC" id="fig|158899.10.peg.1632"/>
<name>A0A127P9I6_9BURK</name>
<sequence>MNIALLKLAAASALLSLASGAMASANGGIIHFTGNIVEPPCSTSSFDAGQINIHCDKRSAVAVSFQRVGPSVNSAASIVTLTRDGKALGTEEATAYRLALQGNSRLGLRVAPAAAGATLSPVVMTISYL</sequence>
<accession>A0A127P9I6</accession>
<reference evidence="2 3" key="1">
    <citation type="submission" date="2015-11" db="EMBL/GenBank/DDBJ databases">
        <title>Exploring the genomic traits of fungus-feeding bacterial genus Collimonas.</title>
        <authorList>
            <person name="Song C."/>
            <person name="Schmidt R."/>
            <person name="de Jager V."/>
            <person name="Krzyzanowska D."/>
            <person name="Jongedijk E."/>
            <person name="Cankar K."/>
            <person name="Beekwilder J."/>
            <person name="van Veen A."/>
            <person name="de Boer W."/>
            <person name="van Veen J.A."/>
            <person name="Garbeva P."/>
        </authorList>
    </citation>
    <scope>NUCLEOTIDE SEQUENCE [LARGE SCALE GENOMIC DNA]</scope>
    <source>
        <strain evidence="2 3">Ter6</strain>
    </source>
</reference>
<dbReference type="AlphaFoldDB" id="A0A127P9I6"/>
<keyword evidence="1" id="KW-0732">Signal</keyword>
<evidence type="ECO:0000313" key="3">
    <source>
        <dbReference type="Proteomes" id="UP000072421"/>
    </source>
</evidence>
<feature type="signal peptide" evidence="1">
    <location>
        <begin position="1"/>
        <end position="23"/>
    </location>
</feature>
<dbReference type="Proteomes" id="UP000072421">
    <property type="component" value="Chromosome"/>
</dbReference>